<evidence type="ECO:0000313" key="13">
    <source>
        <dbReference type="EMBL" id="PLX62071.1"/>
    </source>
</evidence>
<evidence type="ECO:0000256" key="10">
    <source>
        <dbReference type="SAM" id="Phobius"/>
    </source>
</evidence>
<evidence type="ECO:0000256" key="1">
    <source>
        <dbReference type="ARBA" id="ARBA00000085"/>
    </source>
</evidence>
<dbReference type="Gene3D" id="2.60.40.1190">
    <property type="match status" value="1"/>
</dbReference>
<dbReference type="InterPro" id="IPR005467">
    <property type="entry name" value="His_kinase_dom"/>
</dbReference>
<keyword evidence="5" id="KW-0808">Transferase</keyword>
<dbReference type="EMBL" id="PKUN01000009">
    <property type="protein sequence ID" value="PLX62071.1"/>
    <property type="molecule type" value="Genomic_DNA"/>
</dbReference>
<evidence type="ECO:0000256" key="5">
    <source>
        <dbReference type="ARBA" id="ARBA00022679"/>
    </source>
</evidence>
<dbReference type="Gene3D" id="3.30.565.10">
    <property type="entry name" value="Histidine kinase-like ATPase, C-terminal domain"/>
    <property type="match status" value="1"/>
</dbReference>
<dbReference type="STRING" id="1111735.GCA_000428045_04148"/>
<dbReference type="PROSITE" id="PS50109">
    <property type="entry name" value="HIS_KIN"/>
    <property type="match status" value="1"/>
</dbReference>
<evidence type="ECO:0000259" key="12">
    <source>
        <dbReference type="PROSITE" id="PS50885"/>
    </source>
</evidence>
<keyword evidence="10" id="KW-0472">Membrane</keyword>
<evidence type="ECO:0000256" key="3">
    <source>
        <dbReference type="ARBA" id="ARBA00012438"/>
    </source>
</evidence>
<dbReference type="Gene3D" id="1.10.287.130">
    <property type="match status" value="1"/>
</dbReference>
<gene>
    <name evidence="13" type="primary">pdsS</name>
    <name evidence="13" type="ORF">C0630_08720</name>
</gene>
<evidence type="ECO:0000259" key="11">
    <source>
        <dbReference type="PROSITE" id="PS50109"/>
    </source>
</evidence>
<dbReference type="InterPro" id="IPR022510">
    <property type="entry name" value="Sortase_His-kinase"/>
</dbReference>
<dbReference type="PANTHER" id="PTHR45436">
    <property type="entry name" value="SENSOR HISTIDINE KINASE YKOH"/>
    <property type="match status" value="1"/>
</dbReference>
<dbReference type="RefSeq" id="WP_273438879.1">
    <property type="nucleotide sequence ID" value="NZ_PKUN01000009.1"/>
</dbReference>
<dbReference type="SMART" id="SM00387">
    <property type="entry name" value="HATPase_c"/>
    <property type="match status" value="1"/>
</dbReference>
<feature type="transmembrane region" description="Helical" evidence="10">
    <location>
        <begin position="404"/>
        <end position="426"/>
    </location>
</feature>
<dbReference type="InterPro" id="IPR036097">
    <property type="entry name" value="HisK_dim/P_sf"/>
</dbReference>
<keyword evidence="8 10" id="KW-1133">Transmembrane helix</keyword>
<dbReference type="CDD" id="cd00075">
    <property type="entry name" value="HATPase"/>
    <property type="match status" value="1"/>
</dbReference>
<evidence type="ECO:0000256" key="2">
    <source>
        <dbReference type="ARBA" id="ARBA00004370"/>
    </source>
</evidence>
<dbReference type="SMART" id="SM00304">
    <property type="entry name" value="HAMP"/>
    <property type="match status" value="1"/>
</dbReference>
<feature type="domain" description="HAMP" evidence="12">
    <location>
        <begin position="424"/>
        <end position="479"/>
    </location>
</feature>
<dbReference type="Gene3D" id="6.10.340.10">
    <property type="match status" value="1"/>
</dbReference>
<organism evidence="13 14">
    <name type="scientific">Sedimenticola selenatireducens</name>
    <dbReference type="NCBI Taxonomy" id="191960"/>
    <lineage>
        <taxon>Bacteria</taxon>
        <taxon>Pseudomonadati</taxon>
        <taxon>Pseudomonadota</taxon>
        <taxon>Gammaproteobacteria</taxon>
        <taxon>Chromatiales</taxon>
        <taxon>Sedimenticolaceae</taxon>
        <taxon>Sedimenticola</taxon>
    </lineage>
</organism>
<accession>A0A2N6CXQ1</accession>
<comment type="subcellular location">
    <subcellularLocation>
        <location evidence="2">Membrane</location>
    </subcellularLocation>
</comment>
<reference evidence="13 14" key="1">
    <citation type="submission" date="2017-11" db="EMBL/GenBank/DDBJ databases">
        <title>Genome-resolved metagenomics identifies genetic mobility, metabolic interactions, and unexpected diversity in perchlorate-reducing communities.</title>
        <authorList>
            <person name="Barnum T.P."/>
            <person name="Figueroa I.A."/>
            <person name="Carlstrom C.I."/>
            <person name="Lucas L.N."/>
            <person name="Engelbrektson A.L."/>
            <person name="Coates J.D."/>
        </authorList>
    </citation>
    <scope>NUCLEOTIDE SEQUENCE [LARGE SCALE GENOMIC DNA]</scope>
    <source>
        <strain evidence="13">BM301</strain>
    </source>
</reference>
<dbReference type="InterPro" id="IPR003594">
    <property type="entry name" value="HATPase_dom"/>
</dbReference>
<dbReference type="SUPFAM" id="SSF55874">
    <property type="entry name" value="ATPase domain of HSP90 chaperone/DNA topoisomerase II/histidine kinase"/>
    <property type="match status" value="1"/>
</dbReference>
<evidence type="ECO:0000256" key="6">
    <source>
        <dbReference type="ARBA" id="ARBA00022692"/>
    </source>
</evidence>
<dbReference type="InterPro" id="IPR003661">
    <property type="entry name" value="HisK_dim/P_dom"/>
</dbReference>
<dbReference type="GO" id="GO:0016020">
    <property type="term" value="C:membrane"/>
    <property type="evidence" value="ECO:0007669"/>
    <property type="project" value="UniProtKB-SubCell"/>
</dbReference>
<dbReference type="SUPFAM" id="SSF49344">
    <property type="entry name" value="CBD9-like"/>
    <property type="match status" value="1"/>
</dbReference>
<dbReference type="Pfam" id="PF00512">
    <property type="entry name" value="HisKA"/>
    <property type="match status" value="1"/>
</dbReference>
<dbReference type="AlphaFoldDB" id="A0A2N6CXQ1"/>
<dbReference type="EC" id="2.7.13.3" evidence="3"/>
<comment type="catalytic activity">
    <reaction evidence="1">
        <text>ATP + protein L-histidine = ADP + protein N-phospho-L-histidine.</text>
        <dbReference type="EC" id="2.7.13.3"/>
    </reaction>
</comment>
<dbReference type="GO" id="GO:0000155">
    <property type="term" value="F:phosphorelay sensor kinase activity"/>
    <property type="evidence" value="ECO:0007669"/>
    <property type="project" value="InterPro"/>
</dbReference>
<dbReference type="PANTHER" id="PTHR45436:SF5">
    <property type="entry name" value="SENSOR HISTIDINE KINASE TRCS"/>
    <property type="match status" value="1"/>
</dbReference>
<keyword evidence="4" id="KW-0597">Phosphoprotein</keyword>
<evidence type="ECO:0000256" key="9">
    <source>
        <dbReference type="ARBA" id="ARBA00023012"/>
    </source>
</evidence>
<keyword evidence="7 13" id="KW-0418">Kinase</keyword>
<sequence>MTRKRRFFQSIRFKLLLVSLALLAIPWAGYRYLQETERFLRQTQETMLLGTAQAVAAILHNSPAMINPTRHTTGDLSCDPLQYVNQLERPIQLDGYTEDWLPYMGNLQRFPEQGEWLFDSILGEYGGYLYLLLRVNDRRVLYHPPGSTRLDQGDYIDLRLESPDGKITRYRIATTSPGWVSAREMPDRSENPLPIGREDRIQGEWQTSENGYTLELRIPRYLIGERIAVTVADLDDTAGALTRHLVSSTGNGQHAPLGRIVRPDPEIGRLIGGLEHENARIWVVNNQRLVLARRGRLQPPETVIENDEPVQFSPLQPLMRLILDQPSAHFQDDFSRSARLGGREIDAALAGQPQSRRRSTTDGRAVIISAAWPIQSSSGVAGAVLVEQTTNRILSLQNQALEQITGITLALFLFIGLAILGFASLLTARIRRLSQRIEKAVTTDGRILGPLTADRSNDEIGDLSHSFSGVLNRLAEYNRYLEAMASRLAHEFRTPLTIVRSSLENLQTDTADGDQQRYILRAQEGIERLGLILHRMREATRLEQQLAQTEMLSFDLGALLDMALEGYGSAFPQVMFQLDRCEGPVIIHGAPDLISQALDKLISNAVDFHQPGTAIQLILKRTDRHHVRLSVRNSGPPLPQGMEQELFSSMVSIRKNSGNEPHLGLGLYLVRLISEFHGGRAEADTLESPSAVEFSLLLPVIPQSR</sequence>
<dbReference type="Proteomes" id="UP000235015">
    <property type="component" value="Unassembled WGS sequence"/>
</dbReference>
<protein>
    <recommendedName>
        <fullName evidence="3">histidine kinase</fullName>
        <ecNumber evidence="3">2.7.13.3</ecNumber>
    </recommendedName>
</protein>
<dbReference type="SMART" id="SM00388">
    <property type="entry name" value="HisKA"/>
    <property type="match status" value="1"/>
</dbReference>
<dbReference type="InterPro" id="IPR003660">
    <property type="entry name" value="HAMP_dom"/>
</dbReference>
<dbReference type="CDD" id="cd00082">
    <property type="entry name" value="HisKA"/>
    <property type="match status" value="1"/>
</dbReference>
<dbReference type="SUPFAM" id="SSF47384">
    <property type="entry name" value="Homodimeric domain of signal transducing histidine kinase"/>
    <property type="match status" value="1"/>
</dbReference>
<dbReference type="InterPro" id="IPR050428">
    <property type="entry name" value="TCS_sensor_his_kinase"/>
</dbReference>
<keyword evidence="9" id="KW-0902">Two-component regulatory system</keyword>
<dbReference type="InterPro" id="IPR036890">
    <property type="entry name" value="HATPase_C_sf"/>
</dbReference>
<evidence type="ECO:0000256" key="7">
    <source>
        <dbReference type="ARBA" id="ARBA00022777"/>
    </source>
</evidence>
<proteinExistence type="predicted"/>
<comment type="caution">
    <text evidence="13">The sequence shown here is derived from an EMBL/GenBank/DDBJ whole genome shotgun (WGS) entry which is preliminary data.</text>
</comment>
<dbReference type="PROSITE" id="PS50885">
    <property type="entry name" value="HAMP"/>
    <property type="match status" value="1"/>
</dbReference>
<evidence type="ECO:0000256" key="4">
    <source>
        <dbReference type="ARBA" id="ARBA00022553"/>
    </source>
</evidence>
<feature type="domain" description="Histidine kinase" evidence="11">
    <location>
        <begin position="487"/>
        <end position="702"/>
    </location>
</feature>
<evidence type="ECO:0000256" key="8">
    <source>
        <dbReference type="ARBA" id="ARBA00022989"/>
    </source>
</evidence>
<dbReference type="Pfam" id="PF02518">
    <property type="entry name" value="HATPase_c"/>
    <property type="match status" value="1"/>
</dbReference>
<keyword evidence="6 10" id="KW-0812">Transmembrane</keyword>
<name>A0A2N6CXQ1_9GAMM</name>
<dbReference type="NCBIfam" id="TIGR03785">
    <property type="entry name" value="marine_sort_HK"/>
    <property type="match status" value="1"/>
</dbReference>
<evidence type="ECO:0000313" key="14">
    <source>
        <dbReference type="Proteomes" id="UP000235015"/>
    </source>
</evidence>